<dbReference type="InterPro" id="IPR001611">
    <property type="entry name" value="Leu-rich_rpt"/>
</dbReference>
<evidence type="ECO:0000256" key="22">
    <source>
        <dbReference type="ARBA" id="ARBA00048679"/>
    </source>
</evidence>
<feature type="domain" description="Protein kinase" evidence="25">
    <location>
        <begin position="690"/>
        <end position="992"/>
    </location>
</feature>
<keyword evidence="13" id="KW-0677">Repeat</keyword>
<gene>
    <name evidence="26" type="ORF">RJ641_010102</name>
</gene>
<evidence type="ECO:0000256" key="16">
    <source>
        <dbReference type="ARBA" id="ARBA00022840"/>
    </source>
</evidence>
<keyword evidence="7" id="KW-0723">Serine/threonine-protein kinase</keyword>
<comment type="caution">
    <text evidence="26">The sequence shown here is derived from an EMBL/GenBank/DDBJ whole genome shotgun (WGS) entry which is preliminary data.</text>
</comment>
<dbReference type="SUPFAM" id="SSF52058">
    <property type="entry name" value="L domain-like"/>
    <property type="match status" value="2"/>
</dbReference>
<dbReference type="GO" id="GO:0005886">
    <property type="term" value="C:plasma membrane"/>
    <property type="evidence" value="ECO:0007669"/>
    <property type="project" value="UniProtKB-SubCell"/>
</dbReference>
<dbReference type="InterPro" id="IPR051716">
    <property type="entry name" value="Plant_RL_S/T_kinase"/>
</dbReference>
<dbReference type="InterPro" id="IPR011009">
    <property type="entry name" value="Kinase-like_dom_sf"/>
</dbReference>
<keyword evidence="16 23" id="KW-0067">ATP-binding</keyword>
<dbReference type="GO" id="GO:0009791">
    <property type="term" value="P:post-embryonic development"/>
    <property type="evidence" value="ECO:0007669"/>
    <property type="project" value="UniProtKB-ARBA"/>
</dbReference>
<dbReference type="Pfam" id="PF00069">
    <property type="entry name" value="Pkinase"/>
    <property type="match status" value="1"/>
</dbReference>
<keyword evidence="20" id="KW-0325">Glycoprotein</keyword>
<evidence type="ECO:0000313" key="27">
    <source>
        <dbReference type="Proteomes" id="UP001370490"/>
    </source>
</evidence>
<keyword evidence="6" id="KW-1003">Cell membrane</keyword>
<dbReference type="InterPro" id="IPR017441">
    <property type="entry name" value="Protein_kinase_ATP_BS"/>
</dbReference>
<evidence type="ECO:0000259" key="25">
    <source>
        <dbReference type="PROSITE" id="PS50011"/>
    </source>
</evidence>
<feature type="binding site" evidence="23">
    <location>
        <position position="718"/>
    </location>
    <ligand>
        <name>ATP</name>
        <dbReference type="ChEBI" id="CHEBI:30616"/>
    </ligand>
</feature>
<comment type="similarity">
    <text evidence="4">Belongs to the RLP family.</text>
</comment>
<evidence type="ECO:0000256" key="19">
    <source>
        <dbReference type="ARBA" id="ARBA00023170"/>
    </source>
</evidence>
<evidence type="ECO:0000256" key="20">
    <source>
        <dbReference type="ARBA" id="ARBA00023180"/>
    </source>
</evidence>
<dbReference type="EMBL" id="JBAMMX010000017">
    <property type="protein sequence ID" value="KAK6923902.1"/>
    <property type="molecule type" value="Genomic_DNA"/>
</dbReference>
<evidence type="ECO:0000256" key="10">
    <source>
        <dbReference type="ARBA" id="ARBA00022679"/>
    </source>
</evidence>
<accession>A0AAN8V6Z3</accession>
<protein>
    <recommendedName>
        <fullName evidence="5">non-specific serine/threonine protein kinase</fullName>
        <ecNumber evidence="5">2.7.11.1</ecNumber>
    </recommendedName>
</protein>
<comment type="catalytic activity">
    <reaction evidence="21">
        <text>L-threonyl-[protein] + ATP = O-phospho-L-threonyl-[protein] + ADP + H(+)</text>
        <dbReference type="Rhea" id="RHEA:46608"/>
        <dbReference type="Rhea" id="RHEA-COMP:11060"/>
        <dbReference type="Rhea" id="RHEA-COMP:11605"/>
        <dbReference type="ChEBI" id="CHEBI:15378"/>
        <dbReference type="ChEBI" id="CHEBI:30013"/>
        <dbReference type="ChEBI" id="CHEBI:30616"/>
        <dbReference type="ChEBI" id="CHEBI:61977"/>
        <dbReference type="ChEBI" id="CHEBI:456216"/>
        <dbReference type="EC" id="2.7.11.1"/>
    </reaction>
</comment>
<evidence type="ECO:0000256" key="11">
    <source>
        <dbReference type="ARBA" id="ARBA00022692"/>
    </source>
</evidence>
<evidence type="ECO:0000256" key="3">
    <source>
        <dbReference type="ARBA" id="ARBA00008684"/>
    </source>
</evidence>
<name>A0AAN8V6Z3_9MAGN</name>
<dbReference type="Gene3D" id="3.80.10.10">
    <property type="entry name" value="Ribonuclease Inhibitor"/>
    <property type="match status" value="3"/>
</dbReference>
<dbReference type="Proteomes" id="UP001370490">
    <property type="component" value="Unassembled WGS sequence"/>
</dbReference>
<feature type="transmembrane region" description="Helical" evidence="24">
    <location>
        <begin position="16"/>
        <end position="36"/>
    </location>
</feature>
<dbReference type="InterPro" id="IPR008271">
    <property type="entry name" value="Ser/Thr_kinase_AS"/>
</dbReference>
<dbReference type="Gene3D" id="3.30.200.20">
    <property type="entry name" value="Phosphorylase Kinase, domain 1"/>
    <property type="match status" value="1"/>
</dbReference>
<evidence type="ECO:0000256" key="12">
    <source>
        <dbReference type="ARBA" id="ARBA00022729"/>
    </source>
</evidence>
<dbReference type="FunFam" id="3.80.10.10:FF:000453">
    <property type="entry name" value="Leucine-rich receptor-like protein kinase family protein"/>
    <property type="match status" value="1"/>
</dbReference>
<dbReference type="FunFam" id="3.80.10.10:FF:000275">
    <property type="entry name" value="Leucine-rich repeat receptor-like protein kinase"/>
    <property type="match status" value="1"/>
</dbReference>
<dbReference type="InterPro" id="IPR000719">
    <property type="entry name" value="Prot_kinase_dom"/>
</dbReference>
<evidence type="ECO:0000256" key="23">
    <source>
        <dbReference type="PROSITE-ProRule" id="PRU10141"/>
    </source>
</evidence>
<evidence type="ECO:0000256" key="7">
    <source>
        <dbReference type="ARBA" id="ARBA00022527"/>
    </source>
</evidence>
<evidence type="ECO:0000256" key="14">
    <source>
        <dbReference type="ARBA" id="ARBA00022741"/>
    </source>
</evidence>
<evidence type="ECO:0000256" key="2">
    <source>
        <dbReference type="ARBA" id="ARBA00004479"/>
    </source>
</evidence>
<evidence type="ECO:0000256" key="1">
    <source>
        <dbReference type="ARBA" id="ARBA00004162"/>
    </source>
</evidence>
<comment type="similarity">
    <text evidence="3">Belongs to the protein kinase superfamily. Ser/Thr protein kinase family.</text>
</comment>
<dbReference type="SUPFAM" id="SSF56112">
    <property type="entry name" value="Protein kinase-like (PK-like)"/>
    <property type="match status" value="1"/>
</dbReference>
<keyword evidence="15" id="KW-0418">Kinase</keyword>
<dbReference type="FunFam" id="3.80.10.10:FF:000233">
    <property type="entry name" value="Leucine-rich repeat receptor-like protein kinase TDR"/>
    <property type="match status" value="1"/>
</dbReference>
<dbReference type="InterPro" id="IPR013210">
    <property type="entry name" value="LRR_N_plant-typ"/>
</dbReference>
<evidence type="ECO:0000256" key="17">
    <source>
        <dbReference type="ARBA" id="ARBA00022989"/>
    </source>
</evidence>
<sequence length="992" mass="109447">FRSGLIFTSEMKNPQVPLFSSFFFPSFFIFVSCSFLEDAQELIRVKSGLSDPNNRLQDWTQLNPPCDWTGIVCDSKNRTIFSIDLTGLDIAGSFPSAICKIRSLQNLSLAENSLNGSLFTDSLSLCSHLRFINLSSNLFVGTLPELDGFSKLQSLDLSFNNFSGEIPASFGRLQELRVLKLFANLLDGSIPEFLTNLSGLTHFELASNPFKSCKIPSGIGNLTKLVNLWLPSSNIIGEIPISIGQLISLKNLDLSYNFLSGEIPYSIGGLISVEQIELYSNNLTGELPESLGNLTNLRQFDVSQNRISGELPKSLARLSLISLNLNDNYFEGEIQDVLALNPKLVQLKLFNNSFSGKLPGNLGLSSDLEEFDVSSNNFIGELPENLCSRKKLQKLITFNNRFSGTIPNSYAECDSLSYVRIFNNNLSGEIPSRFWGLSELSFLQLSGNKFEGSIPSSISGARHLSQLLISDNSFSDEIPKGICELRHLVVFDGSRNQFSGEIPLCLSELENLQKLDLQENKFSGKFVSNVSFWSDLAELNISSNQFSGEIPAEFGNLLVLMYLDLSNNLFSGEIPVELTKLNLNKFNVSNNRLEGKVPTGFDKDYFISSLMGNPNLCSPNLKPFKPCSKAKSRKTYLIAISSTVVFLICCPIIWFLIAKSKFLKSKLMGPWKVTCFQRLGFNEDDIVNSLTEGNLIGSGGSGRVYKVNLKTGQSVAAKRLWGGCKNPEMDAVFRSEVETLGTIRHNNIVKLLLSICGKDCRVLVYEYMENGSLGDVLHGEKGGVLLDWQRRFNIAVGAAQGLAYLHHDCVPAIVHRDVKSNNILLDGDFCPKVADFGLARTLQQDAGKGDVVTSQVAGSYGYIAPGLSMCNVLNVTECAYTPKVTEKSDVYSFGVVLMELVTGKRPNDSSFGENNGIVKWITDVALQSPEPNGSITTCNQVDIGQLIDPRMNQSTCNYQEVEKVLNLALLCTSSFPMNRPSMRRVVKILKDS</sequence>
<dbReference type="InterPro" id="IPR032675">
    <property type="entry name" value="LRR_dom_sf"/>
</dbReference>
<evidence type="ECO:0000313" key="26">
    <source>
        <dbReference type="EMBL" id="KAK6923902.1"/>
    </source>
</evidence>
<dbReference type="PROSITE" id="PS50011">
    <property type="entry name" value="PROTEIN_KINASE_DOM"/>
    <property type="match status" value="1"/>
</dbReference>
<evidence type="ECO:0000256" key="18">
    <source>
        <dbReference type="ARBA" id="ARBA00023136"/>
    </source>
</evidence>
<organism evidence="26 27">
    <name type="scientific">Dillenia turbinata</name>
    <dbReference type="NCBI Taxonomy" id="194707"/>
    <lineage>
        <taxon>Eukaryota</taxon>
        <taxon>Viridiplantae</taxon>
        <taxon>Streptophyta</taxon>
        <taxon>Embryophyta</taxon>
        <taxon>Tracheophyta</taxon>
        <taxon>Spermatophyta</taxon>
        <taxon>Magnoliopsida</taxon>
        <taxon>eudicotyledons</taxon>
        <taxon>Gunneridae</taxon>
        <taxon>Pentapetalae</taxon>
        <taxon>Dilleniales</taxon>
        <taxon>Dilleniaceae</taxon>
        <taxon>Dillenia</taxon>
    </lineage>
</organism>
<dbReference type="PROSITE" id="PS00107">
    <property type="entry name" value="PROTEIN_KINASE_ATP"/>
    <property type="match status" value="1"/>
</dbReference>
<dbReference type="PROSITE" id="PS00108">
    <property type="entry name" value="PROTEIN_KINASE_ST"/>
    <property type="match status" value="1"/>
</dbReference>
<dbReference type="Pfam" id="PF08263">
    <property type="entry name" value="LRRNT_2"/>
    <property type="match status" value="1"/>
</dbReference>
<keyword evidence="17 24" id="KW-1133">Transmembrane helix</keyword>
<evidence type="ECO:0000256" key="24">
    <source>
        <dbReference type="SAM" id="Phobius"/>
    </source>
</evidence>
<dbReference type="GO" id="GO:0006952">
    <property type="term" value="P:defense response"/>
    <property type="evidence" value="ECO:0007669"/>
    <property type="project" value="UniProtKB-ARBA"/>
</dbReference>
<comment type="catalytic activity">
    <reaction evidence="22">
        <text>L-seryl-[protein] + ATP = O-phospho-L-seryl-[protein] + ADP + H(+)</text>
        <dbReference type="Rhea" id="RHEA:17989"/>
        <dbReference type="Rhea" id="RHEA-COMP:9863"/>
        <dbReference type="Rhea" id="RHEA-COMP:11604"/>
        <dbReference type="ChEBI" id="CHEBI:15378"/>
        <dbReference type="ChEBI" id="CHEBI:29999"/>
        <dbReference type="ChEBI" id="CHEBI:30616"/>
        <dbReference type="ChEBI" id="CHEBI:83421"/>
        <dbReference type="ChEBI" id="CHEBI:456216"/>
        <dbReference type="EC" id="2.7.11.1"/>
    </reaction>
</comment>
<keyword evidence="11 24" id="KW-0812">Transmembrane</keyword>
<proteinExistence type="inferred from homology"/>
<dbReference type="FunFam" id="1.10.510.10:FF:000417">
    <property type="entry name" value="Leucine-rich repeat receptor-like protein kinase"/>
    <property type="match status" value="1"/>
</dbReference>
<dbReference type="GO" id="GO:0051707">
    <property type="term" value="P:response to other organism"/>
    <property type="evidence" value="ECO:0007669"/>
    <property type="project" value="UniProtKB-ARBA"/>
</dbReference>
<evidence type="ECO:0000256" key="9">
    <source>
        <dbReference type="ARBA" id="ARBA00022614"/>
    </source>
</evidence>
<keyword evidence="27" id="KW-1185">Reference proteome</keyword>
<dbReference type="AlphaFoldDB" id="A0AAN8V6Z3"/>
<dbReference type="GO" id="GO:0005524">
    <property type="term" value="F:ATP binding"/>
    <property type="evidence" value="ECO:0007669"/>
    <property type="project" value="UniProtKB-UniRule"/>
</dbReference>
<feature type="transmembrane region" description="Helical" evidence="24">
    <location>
        <begin position="635"/>
        <end position="657"/>
    </location>
</feature>
<keyword evidence="14 23" id="KW-0547">Nucleotide-binding</keyword>
<comment type="subcellular location">
    <subcellularLocation>
        <location evidence="1">Cell membrane</location>
        <topology evidence="1">Single-pass membrane protein</topology>
    </subcellularLocation>
    <subcellularLocation>
        <location evidence="2">Membrane</location>
        <topology evidence="2">Single-pass type I membrane protein</topology>
    </subcellularLocation>
</comment>
<evidence type="ECO:0000256" key="15">
    <source>
        <dbReference type="ARBA" id="ARBA00022777"/>
    </source>
</evidence>
<reference evidence="26 27" key="1">
    <citation type="submission" date="2023-12" db="EMBL/GenBank/DDBJ databases">
        <title>A high-quality genome assembly for Dillenia turbinata (Dilleniales).</title>
        <authorList>
            <person name="Chanderbali A."/>
        </authorList>
    </citation>
    <scope>NUCLEOTIDE SEQUENCE [LARGE SCALE GENOMIC DNA]</scope>
    <source>
        <strain evidence="26">LSX21</strain>
        <tissue evidence="26">Leaf</tissue>
    </source>
</reference>
<dbReference type="SMART" id="SM00369">
    <property type="entry name" value="LRR_TYP"/>
    <property type="match status" value="6"/>
</dbReference>
<dbReference type="InterPro" id="IPR003591">
    <property type="entry name" value="Leu-rich_rpt_typical-subtyp"/>
</dbReference>
<keyword evidence="12" id="KW-0732">Signal</keyword>
<dbReference type="Gene3D" id="1.10.510.10">
    <property type="entry name" value="Transferase(Phosphotransferase) domain 1"/>
    <property type="match status" value="1"/>
</dbReference>
<keyword evidence="19" id="KW-0675">Receptor</keyword>
<dbReference type="EC" id="2.7.11.1" evidence="5"/>
<dbReference type="Pfam" id="PF00560">
    <property type="entry name" value="LRR_1"/>
    <property type="match status" value="5"/>
</dbReference>
<dbReference type="Pfam" id="PF23598">
    <property type="entry name" value="LRR_14"/>
    <property type="match status" value="1"/>
</dbReference>
<dbReference type="PANTHER" id="PTHR48053">
    <property type="entry name" value="LEUCINE RICH REPEAT FAMILY PROTEIN, EXPRESSED"/>
    <property type="match status" value="1"/>
</dbReference>
<evidence type="ECO:0000256" key="5">
    <source>
        <dbReference type="ARBA" id="ARBA00012513"/>
    </source>
</evidence>
<dbReference type="PANTHER" id="PTHR48053:SF159">
    <property type="entry name" value="PROTEIN KINASE DOMAIN-CONTAINING PROTEIN"/>
    <property type="match status" value="1"/>
</dbReference>
<evidence type="ECO:0000256" key="8">
    <source>
        <dbReference type="ARBA" id="ARBA00022553"/>
    </source>
</evidence>
<keyword evidence="8" id="KW-0597">Phosphoprotein</keyword>
<evidence type="ECO:0000256" key="21">
    <source>
        <dbReference type="ARBA" id="ARBA00047899"/>
    </source>
</evidence>
<keyword evidence="10" id="KW-0808">Transferase</keyword>
<evidence type="ECO:0000256" key="6">
    <source>
        <dbReference type="ARBA" id="ARBA00022475"/>
    </source>
</evidence>
<feature type="non-terminal residue" evidence="26">
    <location>
        <position position="1"/>
    </location>
</feature>
<dbReference type="GO" id="GO:0004674">
    <property type="term" value="F:protein serine/threonine kinase activity"/>
    <property type="evidence" value="ECO:0007669"/>
    <property type="project" value="UniProtKB-KW"/>
</dbReference>
<keyword evidence="18 24" id="KW-0472">Membrane</keyword>
<evidence type="ECO:0000256" key="13">
    <source>
        <dbReference type="ARBA" id="ARBA00022737"/>
    </source>
</evidence>
<dbReference type="SMART" id="SM00220">
    <property type="entry name" value="S_TKc"/>
    <property type="match status" value="1"/>
</dbReference>
<dbReference type="InterPro" id="IPR055414">
    <property type="entry name" value="LRR_R13L4/SHOC2-like"/>
</dbReference>
<evidence type="ECO:0000256" key="4">
    <source>
        <dbReference type="ARBA" id="ARBA00009592"/>
    </source>
</evidence>
<keyword evidence="9" id="KW-0433">Leucine-rich repeat</keyword>